<comment type="caution">
    <text evidence="2">The sequence shown here is derived from an EMBL/GenBank/DDBJ whole genome shotgun (WGS) entry which is preliminary data.</text>
</comment>
<evidence type="ECO:0000313" key="2">
    <source>
        <dbReference type="EMBL" id="CAG4922433.1"/>
    </source>
</evidence>
<keyword evidence="1" id="KW-1133">Transmembrane helix</keyword>
<keyword evidence="1" id="KW-0472">Membrane</keyword>
<feature type="transmembrane region" description="Helical" evidence="1">
    <location>
        <begin position="92"/>
        <end position="109"/>
    </location>
</feature>
<keyword evidence="1" id="KW-0812">Transmembrane</keyword>
<accession>A0A9N8X4A3</accession>
<dbReference type="EMBL" id="CAJQZC010000013">
    <property type="protein sequence ID" value="CAG4922433.1"/>
    <property type="molecule type" value="Genomic_DNA"/>
</dbReference>
<protein>
    <submittedName>
        <fullName evidence="2">Uncharacterized protein</fullName>
    </submittedName>
</protein>
<evidence type="ECO:0000313" key="3">
    <source>
        <dbReference type="Proteomes" id="UP000789704"/>
    </source>
</evidence>
<reference evidence="2" key="1">
    <citation type="submission" date="2021-04" db="EMBL/GenBank/DDBJ databases">
        <authorList>
            <person name="Vanwijnsberghe S."/>
        </authorList>
    </citation>
    <scope>NUCLEOTIDE SEQUENCE</scope>
    <source>
        <strain evidence="2">LMG 31841</strain>
    </source>
</reference>
<organism evidence="2 3">
    <name type="scientific">Paraburkholderia saeva</name>
    <dbReference type="NCBI Taxonomy" id="2777537"/>
    <lineage>
        <taxon>Bacteria</taxon>
        <taxon>Pseudomonadati</taxon>
        <taxon>Pseudomonadota</taxon>
        <taxon>Betaproteobacteria</taxon>
        <taxon>Burkholderiales</taxon>
        <taxon>Burkholderiaceae</taxon>
        <taxon>Paraburkholderia</taxon>
    </lineage>
</organism>
<proteinExistence type="predicted"/>
<feature type="transmembrane region" description="Helical" evidence="1">
    <location>
        <begin position="31"/>
        <end position="51"/>
    </location>
</feature>
<feature type="transmembrane region" description="Helical" evidence="1">
    <location>
        <begin position="121"/>
        <end position="142"/>
    </location>
</feature>
<feature type="transmembrane region" description="Helical" evidence="1">
    <location>
        <begin position="63"/>
        <end position="86"/>
    </location>
</feature>
<keyword evidence="3" id="KW-1185">Reference proteome</keyword>
<name>A0A9N8X4A3_9BURK</name>
<evidence type="ECO:0000256" key="1">
    <source>
        <dbReference type="SAM" id="Phobius"/>
    </source>
</evidence>
<dbReference type="RefSeq" id="WP_228883062.1">
    <property type="nucleotide sequence ID" value="NZ_CAJQZC010000013.1"/>
</dbReference>
<sequence>MNFDDALDERVRHAYDDTFDHYPGTFRSETLAQPGRIVLVLMAAVCLWSLVETPRELSPADGSLRVLALALAKLMLLSTGVVAILGMPRMRSIFVFLCGASVFAIASALPGEYAASKELFCLSLVECALKAATVVAWALWYFEAP</sequence>
<dbReference type="AlphaFoldDB" id="A0A9N8X4A3"/>
<gene>
    <name evidence="2" type="ORF">LMG31841_05189</name>
</gene>
<dbReference type="Proteomes" id="UP000789704">
    <property type="component" value="Unassembled WGS sequence"/>
</dbReference>